<dbReference type="InterPro" id="IPR025970">
    <property type="entry name" value="SusE"/>
</dbReference>
<evidence type="ECO:0000313" key="3">
    <source>
        <dbReference type="EMBL" id="GGZ58145.1"/>
    </source>
</evidence>
<dbReference type="GeneID" id="94369629"/>
<protein>
    <recommendedName>
        <fullName evidence="2">SusE outer membrane protein domain-containing protein</fullName>
    </recommendedName>
</protein>
<dbReference type="PROSITE" id="PS51257">
    <property type="entry name" value="PROKAR_LIPOPROTEIN"/>
    <property type="match status" value="1"/>
</dbReference>
<sequence>MKKLINIFALCFIALSFIACEEEDEFTFIASPEQTADFTFTNSISDNYLLSPLVADNPAERFVWNEADFDVQTPVNYELQGAVTEDFNNPTTLADITGTDYSVTVSSMLSLANEAGLDNDPDTEEAPNTGMLFFRVRAYVGADAGNVVEQFSDMLTLNVELVENTSEEVDLSTTWGVTGGATEFGWDAPDVPMWKSDITGVDNLVYVAYTTLTDGEIKFRENEAWGNDYGGADGQLVAGGDNIEVTEGTYKITIDLNPDELTYSLEEYSWGIVGDATPNGWDGPDVQLSYNGENNTWMVENVTLTDGEIKFRLNNAWGDDYGGNDGQLGSDNIPVTAGTYTIIVDFENGTYTIE</sequence>
<evidence type="ECO:0000256" key="1">
    <source>
        <dbReference type="SAM" id="SignalP"/>
    </source>
</evidence>
<keyword evidence="4" id="KW-1185">Reference proteome</keyword>
<accession>A0ABQ3BY04</accession>
<comment type="caution">
    <text evidence="3">The sequence shown here is derived from an EMBL/GenBank/DDBJ whole genome shotgun (WGS) entry which is preliminary data.</text>
</comment>
<evidence type="ECO:0000313" key="4">
    <source>
        <dbReference type="Proteomes" id="UP000615593"/>
    </source>
</evidence>
<dbReference type="Gene3D" id="2.60.40.3620">
    <property type="match status" value="2"/>
</dbReference>
<feature type="domain" description="SusE outer membrane protein" evidence="2">
    <location>
        <begin position="26"/>
        <end position="119"/>
    </location>
</feature>
<dbReference type="Pfam" id="PF14292">
    <property type="entry name" value="SusE"/>
    <property type="match status" value="1"/>
</dbReference>
<evidence type="ECO:0000259" key="2">
    <source>
        <dbReference type="Pfam" id="PF14292"/>
    </source>
</evidence>
<dbReference type="EMBL" id="BMWY01000005">
    <property type="protein sequence ID" value="GGZ58145.1"/>
    <property type="molecule type" value="Genomic_DNA"/>
</dbReference>
<keyword evidence="1" id="KW-0732">Signal</keyword>
<reference evidence="4" key="1">
    <citation type="journal article" date="2019" name="Int. J. Syst. Evol. Microbiol.">
        <title>The Global Catalogue of Microorganisms (GCM) 10K type strain sequencing project: providing services to taxonomists for standard genome sequencing and annotation.</title>
        <authorList>
            <consortium name="The Broad Institute Genomics Platform"/>
            <consortium name="The Broad Institute Genome Sequencing Center for Infectious Disease"/>
            <person name="Wu L."/>
            <person name="Ma J."/>
        </authorList>
    </citation>
    <scope>NUCLEOTIDE SEQUENCE [LARGE SCALE GENOMIC DNA]</scope>
    <source>
        <strain evidence="4">KCTC 12708</strain>
    </source>
</reference>
<proteinExistence type="predicted"/>
<feature type="chain" id="PRO_5046888590" description="SusE outer membrane protein domain-containing protein" evidence="1">
    <location>
        <begin position="22"/>
        <end position="354"/>
    </location>
</feature>
<dbReference type="RefSeq" id="WP_027884515.1">
    <property type="nucleotide sequence ID" value="NZ_BMWY01000005.1"/>
</dbReference>
<dbReference type="Proteomes" id="UP000615593">
    <property type="component" value="Unassembled WGS sequence"/>
</dbReference>
<dbReference type="CDD" id="cd12956">
    <property type="entry name" value="CBM_SusE-F_like"/>
    <property type="match status" value="2"/>
</dbReference>
<organism evidence="3 4">
    <name type="scientific">Mesonia mobilis</name>
    <dbReference type="NCBI Taxonomy" id="369791"/>
    <lineage>
        <taxon>Bacteria</taxon>
        <taxon>Pseudomonadati</taxon>
        <taxon>Bacteroidota</taxon>
        <taxon>Flavobacteriia</taxon>
        <taxon>Flavobacteriales</taxon>
        <taxon>Flavobacteriaceae</taxon>
        <taxon>Mesonia</taxon>
    </lineage>
</organism>
<name>A0ABQ3BY04_9FLAO</name>
<gene>
    <name evidence="3" type="ORF">GCM10008088_19640</name>
</gene>
<feature type="signal peptide" evidence="1">
    <location>
        <begin position="1"/>
        <end position="21"/>
    </location>
</feature>